<keyword evidence="1" id="KW-0812">Transmembrane</keyword>
<dbReference type="RefSeq" id="WP_338549602.1">
    <property type="nucleotide sequence ID" value="NZ_CP146069.1"/>
</dbReference>
<proteinExistence type="predicted"/>
<dbReference type="Pfam" id="PF04304">
    <property type="entry name" value="DUF454"/>
    <property type="match status" value="1"/>
</dbReference>
<reference evidence="2 3" key="1">
    <citation type="submission" date="2023-10" db="EMBL/GenBank/DDBJ databases">
        <title>Roseovarius strain S88 nov., isolated from a marine algae.</title>
        <authorList>
            <person name="Lee M.W."/>
            <person name="Lee J.K."/>
            <person name="Kim J.M."/>
            <person name="Choi D.G."/>
            <person name="Baek J.H."/>
            <person name="Bayburt H."/>
            <person name="Jung J.J."/>
            <person name="Han D.M."/>
            <person name="Jeon C.O."/>
        </authorList>
    </citation>
    <scope>NUCLEOTIDE SEQUENCE [LARGE SCALE GENOMIC DNA]</scope>
    <source>
        <strain evidence="2 3">S88</strain>
    </source>
</reference>
<evidence type="ECO:0000256" key="1">
    <source>
        <dbReference type="SAM" id="Phobius"/>
    </source>
</evidence>
<dbReference type="InterPro" id="IPR007401">
    <property type="entry name" value="DUF454"/>
</dbReference>
<dbReference type="Proteomes" id="UP001364156">
    <property type="component" value="Chromosome"/>
</dbReference>
<accession>A0ABZ2HLC5</accession>
<evidence type="ECO:0000313" key="3">
    <source>
        <dbReference type="Proteomes" id="UP001364156"/>
    </source>
</evidence>
<keyword evidence="1" id="KW-1133">Transmembrane helix</keyword>
<evidence type="ECO:0000313" key="2">
    <source>
        <dbReference type="EMBL" id="WWR46756.1"/>
    </source>
</evidence>
<keyword evidence="3" id="KW-1185">Reference proteome</keyword>
<feature type="transmembrane region" description="Helical" evidence="1">
    <location>
        <begin position="6"/>
        <end position="39"/>
    </location>
</feature>
<dbReference type="EMBL" id="CP146069">
    <property type="protein sequence ID" value="WWR46756.1"/>
    <property type="molecule type" value="Genomic_DNA"/>
</dbReference>
<dbReference type="PIRSF" id="PIRSF016789">
    <property type="entry name" value="DUF454"/>
    <property type="match status" value="1"/>
</dbReference>
<gene>
    <name evidence="2" type="ORF">RZ517_00825</name>
</gene>
<organism evidence="2 3">
    <name type="scientific">Roseovarius phycicola</name>
    <dbReference type="NCBI Taxonomy" id="3080976"/>
    <lineage>
        <taxon>Bacteria</taxon>
        <taxon>Pseudomonadati</taxon>
        <taxon>Pseudomonadota</taxon>
        <taxon>Alphaproteobacteria</taxon>
        <taxon>Rhodobacterales</taxon>
        <taxon>Roseobacteraceae</taxon>
        <taxon>Roseovarius</taxon>
    </lineage>
</organism>
<keyword evidence="1" id="KW-0472">Membrane</keyword>
<protein>
    <submittedName>
        <fullName evidence="2">YbaN family protein</fullName>
    </submittedName>
</protein>
<name>A0ABZ2HLC5_9RHOB</name>
<dbReference type="PANTHER" id="PTHR35813">
    <property type="entry name" value="INNER MEMBRANE PROTEIN YBAN"/>
    <property type="match status" value="1"/>
</dbReference>
<sequence length="117" mass="12938">MRFLYLGLGVLCLGFGAIGAFLPLLPTVPLWLLAAFCFARSSDRLHHWMLNHPTIGPPVLDWRDRGVIRSAAKRLATASIAVVFGISLLFKLGWIILGIQAVVLSFVLAFIWSRPSH</sequence>
<feature type="transmembrane region" description="Helical" evidence="1">
    <location>
        <begin position="94"/>
        <end position="112"/>
    </location>
</feature>
<dbReference type="PANTHER" id="PTHR35813:SF1">
    <property type="entry name" value="INNER MEMBRANE PROTEIN YBAN"/>
    <property type="match status" value="1"/>
</dbReference>